<dbReference type="Proteomes" id="UP000199147">
    <property type="component" value="Unassembled WGS sequence"/>
</dbReference>
<feature type="domain" description="CN hydrolase" evidence="2">
    <location>
        <begin position="5"/>
        <end position="246"/>
    </location>
</feature>
<name>A0A0H5RZ95_9MYCO</name>
<organism evidence="3 4">
    <name type="scientific">Mycolicibacterium neworleansense</name>
    <dbReference type="NCBI Taxonomy" id="146018"/>
    <lineage>
        <taxon>Bacteria</taxon>
        <taxon>Bacillati</taxon>
        <taxon>Actinomycetota</taxon>
        <taxon>Actinomycetes</taxon>
        <taxon>Mycobacteriales</taxon>
        <taxon>Mycobacteriaceae</taxon>
        <taxon>Mycolicibacterium</taxon>
    </lineage>
</organism>
<dbReference type="InterPro" id="IPR003010">
    <property type="entry name" value="C-N_Hydrolase"/>
</dbReference>
<dbReference type="Pfam" id="PF00795">
    <property type="entry name" value="CN_hydrolase"/>
    <property type="match status" value="1"/>
</dbReference>
<sequence>MSGSITVAAVQAAPLDVAGLPVFGREDTVTQFAADVLRVRSTVAGPALIVYPEIHLFGTDDADMLAAAAEPLDGPLIAALGEVARAADAWLIPGSVCERGENGELFNTAPVLAPDGRLVASYRKIFPWRPFEKYTPGDRFVTVDIPDVGRLGLSICYDAWFPEVSRHLAWMGAEVIVNVVKTTTEDRGQELVLARANSIVNQVFTVSVNCAGPVGKGRSIIVDPEGAVLQEDSDDAPGVLCQRIDFGAVAAVRERGTAGTNRMWAQFGPSDRPIALPLYDGSIDPQRWSPSNRHAN</sequence>
<dbReference type="AlphaFoldDB" id="A0A0H5RZ95"/>
<dbReference type="PANTHER" id="PTHR23088:SF27">
    <property type="entry name" value="DEAMINATED GLUTATHIONE AMIDASE"/>
    <property type="match status" value="1"/>
</dbReference>
<comment type="similarity">
    <text evidence="1">Belongs to the carbon-nitrogen hydrolase superfamily. NIT1/NIT2 family.</text>
</comment>
<dbReference type="InterPro" id="IPR036526">
    <property type="entry name" value="C-N_Hydrolase_sf"/>
</dbReference>
<dbReference type="SUPFAM" id="SSF56317">
    <property type="entry name" value="Carbon-nitrogen hydrolase"/>
    <property type="match status" value="1"/>
</dbReference>
<accession>A0A0H5RZ95</accession>
<evidence type="ECO:0000256" key="1">
    <source>
        <dbReference type="ARBA" id="ARBA00010613"/>
    </source>
</evidence>
<reference evidence="4" key="1">
    <citation type="submission" date="2015-07" db="EMBL/GenBank/DDBJ databases">
        <authorList>
            <person name="Urmite Genomes"/>
        </authorList>
    </citation>
    <scope>NUCLEOTIDE SEQUENCE [LARGE SCALE GENOMIC DNA]</scope>
    <source>
        <strain evidence="4">type strain: ATCC 49404</strain>
    </source>
</reference>
<dbReference type="STRING" id="146018.BN2156_00871"/>
<dbReference type="PROSITE" id="PS50263">
    <property type="entry name" value="CN_HYDROLASE"/>
    <property type="match status" value="1"/>
</dbReference>
<dbReference type="EMBL" id="CWKH01000001">
    <property type="protein sequence ID" value="CRZ14024.1"/>
    <property type="molecule type" value="Genomic_DNA"/>
</dbReference>
<gene>
    <name evidence="3" type="primary">amiF_1</name>
    <name evidence="3" type="ORF">BN2156_00871</name>
</gene>
<evidence type="ECO:0000313" key="3">
    <source>
        <dbReference type="EMBL" id="CRZ14024.1"/>
    </source>
</evidence>
<proteinExistence type="inferred from homology"/>
<protein>
    <submittedName>
        <fullName evidence="3">Formamidase</fullName>
    </submittedName>
</protein>
<dbReference type="Gene3D" id="3.60.110.10">
    <property type="entry name" value="Carbon-nitrogen hydrolase"/>
    <property type="match status" value="1"/>
</dbReference>
<evidence type="ECO:0000259" key="2">
    <source>
        <dbReference type="PROSITE" id="PS50263"/>
    </source>
</evidence>
<evidence type="ECO:0000313" key="4">
    <source>
        <dbReference type="Proteomes" id="UP000199147"/>
    </source>
</evidence>
<dbReference type="CDD" id="cd07197">
    <property type="entry name" value="nitrilase"/>
    <property type="match status" value="1"/>
</dbReference>
<dbReference type="RefSeq" id="WP_090510601.1">
    <property type="nucleotide sequence ID" value="NZ_CWKH01000001.1"/>
</dbReference>
<dbReference type="OrthoDB" id="9811121at2"/>
<keyword evidence="4" id="KW-1185">Reference proteome</keyword>
<dbReference type="PANTHER" id="PTHR23088">
    <property type="entry name" value="NITRILASE-RELATED"/>
    <property type="match status" value="1"/>
</dbReference>